<keyword evidence="4" id="KW-0238">DNA-binding</keyword>
<dbReference type="CDD" id="cd04478">
    <property type="entry name" value="RPA2_DBD_D"/>
    <property type="match status" value="1"/>
</dbReference>
<comment type="similarity">
    <text evidence="2">Belongs to the replication factor A protein 2 family.</text>
</comment>
<dbReference type="GO" id="GO:0035861">
    <property type="term" value="C:site of double-strand break"/>
    <property type="evidence" value="ECO:0007669"/>
    <property type="project" value="TreeGrafter"/>
</dbReference>
<dbReference type="InterPro" id="IPR004365">
    <property type="entry name" value="NA-bd_OB_tRNA"/>
</dbReference>
<dbReference type="Gene3D" id="2.40.50.140">
    <property type="entry name" value="Nucleic acid-binding proteins"/>
    <property type="match status" value="1"/>
</dbReference>
<feature type="domain" description="Replication protein A C-terminal" evidence="8">
    <location>
        <begin position="178"/>
        <end position="281"/>
    </location>
</feature>
<dbReference type="GO" id="GO:0006289">
    <property type="term" value="P:nucleotide-excision repair"/>
    <property type="evidence" value="ECO:0007669"/>
    <property type="project" value="TreeGrafter"/>
</dbReference>
<dbReference type="RefSeq" id="XP_041408653.1">
    <property type="nucleotide sequence ID" value="XM_041552719.1"/>
</dbReference>
<evidence type="ECO:0000256" key="2">
    <source>
        <dbReference type="ARBA" id="ARBA00007815"/>
    </source>
</evidence>
<reference evidence="9 10" key="1">
    <citation type="submission" date="2020-05" db="EMBL/GenBank/DDBJ databases">
        <authorList>
            <person name="Casaregola S."/>
            <person name="Devillers H."/>
            <person name="Grondin C."/>
        </authorList>
    </citation>
    <scope>NUCLEOTIDE SEQUENCE [LARGE SCALE GENOMIC DNA]</scope>
    <source>
        <strain evidence="9 10">CLIB 1767</strain>
    </source>
</reference>
<dbReference type="InterPro" id="IPR014892">
    <property type="entry name" value="RPA_C"/>
</dbReference>
<feature type="compositionally biased region" description="Polar residues" evidence="6">
    <location>
        <begin position="1"/>
        <end position="13"/>
    </location>
</feature>
<evidence type="ECO:0000313" key="10">
    <source>
        <dbReference type="Proteomes" id="UP000644660"/>
    </source>
</evidence>
<dbReference type="InterPro" id="IPR040260">
    <property type="entry name" value="RFA2-like"/>
</dbReference>
<dbReference type="EMBL" id="CAEFZW010000011">
    <property type="protein sequence ID" value="CAB4256809.1"/>
    <property type="molecule type" value="Genomic_DNA"/>
</dbReference>
<comment type="caution">
    <text evidence="9">The sequence shown here is derived from an EMBL/GenBank/DDBJ whole genome shotgun (WGS) entry which is preliminary data.</text>
</comment>
<proteinExistence type="inferred from homology"/>
<dbReference type="AlphaFoldDB" id="A0A8H2ZIE2"/>
<dbReference type="GO" id="GO:0005662">
    <property type="term" value="C:DNA replication factor A complex"/>
    <property type="evidence" value="ECO:0007669"/>
    <property type="project" value="TreeGrafter"/>
</dbReference>
<evidence type="ECO:0000259" key="7">
    <source>
        <dbReference type="Pfam" id="PF01336"/>
    </source>
</evidence>
<dbReference type="GO" id="GO:0000781">
    <property type="term" value="C:chromosome, telomeric region"/>
    <property type="evidence" value="ECO:0007669"/>
    <property type="project" value="TreeGrafter"/>
</dbReference>
<evidence type="ECO:0000259" key="8">
    <source>
        <dbReference type="Pfam" id="PF08784"/>
    </source>
</evidence>
<protein>
    <submittedName>
        <fullName evidence="9">Similar to Saccharomyces cerevisiae YNL312W RFA2 Subunit of heterotrimeric Replication Protein A (RPA)</fullName>
    </submittedName>
</protein>
<gene>
    <name evidence="9" type="ORF">KABA2_11S03806</name>
</gene>
<feature type="compositionally biased region" description="Polar residues" evidence="6">
    <location>
        <begin position="183"/>
        <end position="208"/>
    </location>
</feature>
<feature type="region of interest" description="Disordered" evidence="6">
    <location>
        <begin position="178"/>
        <end position="220"/>
    </location>
</feature>
<dbReference type="SUPFAM" id="SSF50249">
    <property type="entry name" value="Nucleic acid-binding proteins"/>
    <property type="match status" value="1"/>
</dbReference>
<accession>A0A8H2ZIE2</accession>
<keyword evidence="5" id="KW-0539">Nucleus</keyword>
<evidence type="ECO:0000256" key="4">
    <source>
        <dbReference type="ARBA" id="ARBA00023125"/>
    </source>
</evidence>
<evidence type="ECO:0000256" key="3">
    <source>
        <dbReference type="ARBA" id="ARBA00022705"/>
    </source>
</evidence>
<dbReference type="Pfam" id="PF08784">
    <property type="entry name" value="RPA_C"/>
    <property type="match status" value="1"/>
</dbReference>
<dbReference type="GO" id="GO:0003697">
    <property type="term" value="F:single-stranded DNA binding"/>
    <property type="evidence" value="ECO:0007669"/>
    <property type="project" value="TreeGrafter"/>
</dbReference>
<feature type="region of interest" description="Disordered" evidence="6">
    <location>
        <begin position="1"/>
        <end position="39"/>
    </location>
</feature>
<dbReference type="InterPro" id="IPR036390">
    <property type="entry name" value="WH_DNA-bd_sf"/>
</dbReference>
<evidence type="ECO:0000256" key="1">
    <source>
        <dbReference type="ARBA" id="ARBA00004123"/>
    </source>
</evidence>
<dbReference type="InterPro" id="IPR014646">
    <property type="entry name" value="Rfa2/RPA32"/>
</dbReference>
<dbReference type="PIRSF" id="PIRSF036949">
    <property type="entry name" value="RPA32"/>
    <property type="match status" value="1"/>
</dbReference>
<evidence type="ECO:0000313" key="9">
    <source>
        <dbReference type="EMBL" id="CAB4256809.1"/>
    </source>
</evidence>
<dbReference type="GeneID" id="64859903"/>
<sequence>MATYQPYSEYSSVTGGGFESTESRPTTTDSGPGNRSTTLTPVTIKQILNSTQEIQDGPFVSHGQELHHVVFVGVIRNITDHTSNIFVTIEDGTGQIEVRKWSDDANDMTTSQEDSAQTESSQIAQQYQIGTYVKVYGALKEFGGKKNIQYAVIKNMESFNDVLSHHLDAIKWHSVATGKFPDPSTTGDSQSVGGNGSATNGQSLFVTENSGSNNNGGNNGGDVRENVLRFIKEQCTGKDANQFAVPIQLVAQTLNIDEGIARQCCTTLTDQGSIYPTFDDNHYFAL</sequence>
<dbReference type="Proteomes" id="UP000644660">
    <property type="component" value="Unassembled WGS sequence"/>
</dbReference>
<organism evidence="9 10">
    <name type="scientific">Maudiozyma barnettii</name>
    <dbReference type="NCBI Taxonomy" id="61262"/>
    <lineage>
        <taxon>Eukaryota</taxon>
        <taxon>Fungi</taxon>
        <taxon>Dikarya</taxon>
        <taxon>Ascomycota</taxon>
        <taxon>Saccharomycotina</taxon>
        <taxon>Saccharomycetes</taxon>
        <taxon>Saccharomycetales</taxon>
        <taxon>Saccharomycetaceae</taxon>
        <taxon>Maudiozyma</taxon>
    </lineage>
</organism>
<keyword evidence="10" id="KW-1185">Reference proteome</keyword>
<evidence type="ECO:0000256" key="5">
    <source>
        <dbReference type="ARBA" id="ARBA00023242"/>
    </source>
</evidence>
<dbReference type="InterPro" id="IPR036388">
    <property type="entry name" value="WH-like_DNA-bd_sf"/>
</dbReference>
<dbReference type="Pfam" id="PF01336">
    <property type="entry name" value="tRNA_anti-codon"/>
    <property type="match status" value="1"/>
</dbReference>
<evidence type="ECO:0000256" key="6">
    <source>
        <dbReference type="SAM" id="MobiDB-lite"/>
    </source>
</evidence>
<dbReference type="SUPFAM" id="SSF46785">
    <property type="entry name" value="Winged helix' DNA-binding domain"/>
    <property type="match status" value="1"/>
</dbReference>
<dbReference type="PANTHER" id="PTHR13989:SF16">
    <property type="entry name" value="REPLICATION PROTEIN A2"/>
    <property type="match status" value="1"/>
</dbReference>
<dbReference type="PANTHER" id="PTHR13989">
    <property type="entry name" value="REPLICATION PROTEIN A-RELATED"/>
    <property type="match status" value="1"/>
</dbReference>
<feature type="compositionally biased region" description="Polar residues" evidence="6">
    <location>
        <begin position="23"/>
        <end position="39"/>
    </location>
</feature>
<keyword evidence="3" id="KW-0235">DNA replication</keyword>
<comment type="subcellular location">
    <subcellularLocation>
        <location evidence="1">Nucleus</location>
    </subcellularLocation>
</comment>
<dbReference type="GO" id="GO:0006260">
    <property type="term" value="P:DNA replication"/>
    <property type="evidence" value="ECO:0007669"/>
    <property type="project" value="UniProtKB-KW"/>
</dbReference>
<dbReference type="OrthoDB" id="25571at2759"/>
<dbReference type="GO" id="GO:0000724">
    <property type="term" value="P:double-strand break repair via homologous recombination"/>
    <property type="evidence" value="ECO:0007669"/>
    <property type="project" value="TreeGrafter"/>
</dbReference>
<dbReference type="InterPro" id="IPR012340">
    <property type="entry name" value="NA-bd_OB-fold"/>
</dbReference>
<feature type="domain" description="OB" evidence="7">
    <location>
        <begin position="69"/>
        <end position="148"/>
    </location>
</feature>
<name>A0A8H2ZIE2_9SACH</name>
<dbReference type="Gene3D" id="1.10.10.10">
    <property type="entry name" value="Winged helix-like DNA-binding domain superfamily/Winged helix DNA-binding domain"/>
    <property type="match status" value="1"/>
</dbReference>